<feature type="domain" description="Chromo" evidence="9">
    <location>
        <begin position="18"/>
        <end position="71"/>
    </location>
</feature>
<evidence type="ECO:0000313" key="11">
    <source>
        <dbReference type="JaponicusDB" id="SJAG_00349"/>
    </source>
</evidence>
<dbReference type="GO" id="GO:0006355">
    <property type="term" value="P:regulation of DNA-templated transcription"/>
    <property type="evidence" value="ECO:0007669"/>
    <property type="project" value="InterPro"/>
</dbReference>
<evidence type="ECO:0000256" key="3">
    <source>
        <dbReference type="ARBA" id="ARBA00018505"/>
    </source>
</evidence>
<keyword evidence="5" id="KW-0805">Transcription regulation</keyword>
<dbReference type="eggNOG" id="KOG3001">
    <property type="taxonomic scope" value="Eukaryota"/>
</dbReference>
<sequence length="409" mass="47002">MTTYKLGERVLCFHGPLLYEAKIIDLDDKEETPSYLVHYKGWKQSWDEWVEDERILKWSEENLKTQKELKAVAIAARQRSSGGGRKGGSSSRSAQAEGATTTSTTRSKRTRESSTSTVDRESDAGRRLGTPSSTGQLSGGNVSEEGTPGVGTDEDAEGYHEPKYQMEVPNLLKLWLVNDWEYITKNQQLIPVPRKPTVRDVIRSFREQQMQSITDEIEADVFEQAMSGLLLYFNKCLGNMLLYRFERQQYLEVIREHPNTEMADVYGAEHLLRLLVSMPELIEQTQMDTESVHVLLRYVEEFLRITKMLLPTTVRLWVFSNLDSFSKQSSRRWCHTSHTVLIGVFCRRRSSLQNWSWLSSDEENGSRCRVKLEHSMLTTSFRACTLVLNDTWFALVRPCSSAAFLNRES</sequence>
<dbReference type="OMA" id="HKFFDIE"/>
<dbReference type="GO" id="GO:0032221">
    <property type="term" value="C:Rpd3S complex"/>
    <property type="evidence" value="ECO:0000318"/>
    <property type="project" value="GO_Central"/>
</dbReference>
<gene>
    <name evidence="11" type="primary">alp13</name>
    <name evidence="10" type="ORF">SJAG_00349</name>
</gene>
<feature type="region of interest" description="Disordered" evidence="8">
    <location>
        <begin position="76"/>
        <end position="157"/>
    </location>
</feature>
<dbReference type="Gene3D" id="2.30.30.140">
    <property type="match status" value="1"/>
</dbReference>
<dbReference type="PANTHER" id="PTHR10880">
    <property type="entry name" value="MORTALITY FACTOR 4-LIKE PROTEIN"/>
    <property type="match status" value="1"/>
</dbReference>
<organism evidence="10 12">
    <name type="scientific">Schizosaccharomyces japonicus (strain yFS275 / FY16936)</name>
    <name type="common">Fission yeast</name>
    <dbReference type="NCBI Taxonomy" id="402676"/>
    <lineage>
        <taxon>Eukaryota</taxon>
        <taxon>Fungi</taxon>
        <taxon>Dikarya</taxon>
        <taxon>Ascomycota</taxon>
        <taxon>Taphrinomycotina</taxon>
        <taxon>Schizosaccharomycetes</taxon>
        <taxon>Schizosaccharomycetales</taxon>
        <taxon>Schizosaccharomycetaceae</taxon>
        <taxon>Schizosaccharomyces</taxon>
    </lineage>
</organism>
<dbReference type="RefSeq" id="XP_002171635.2">
    <property type="nucleotide sequence ID" value="XM_002171599.2"/>
</dbReference>
<evidence type="ECO:0000313" key="10">
    <source>
        <dbReference type="EMBL" id="EEB05342.2"/>
    </source>
</evidence>
<evidence type="ECO:0000256" key="2">
    <source>
        <dbReference type="ARBA" id="ARBA00009093"/>
    </source>
</evidence>
<dbReference type="STRING" id="402676.B6JVE1"/>
<dbReference type="InterPro" id="IPR038217">
    <property type="entry name" value="MRG_C_sf"/>
</dbReference>
<dbReference type="Gene3D" id="1.10.274.30">
    <property type="entry name" value="MRG domain"/>
    <property type="match status" value="1"/>
</dbReference>
<dbReference type="OrthoDB" id="124855at2759"/>
<name>B6JVE1_SCHJY</name>
<dbReference type="InterPro" id="IPR053820">
    <property type="entry name" value="MSL3_chromo-like"/>
</dbReference>
<dbReference type="HOGENOM" id="CLU_039566_1_1_1"/>
<evidence type="ECO:0000256" key="4">
    <source>
        <dbReference type="ARBA" id="ARBA00022853"/>
    </source>
</evidence>
<accession>B6JVE1</accession>
<dbReference type="Pfam" id="PF05712">
    <property type="entry name" value="MRG"/>
    <property type="match status" value="1"/>
</dbReference>
<protein>
    <recommendedName>
        <fullName evidence="3">Chromatin modification-related protein EAF3</fullName>
    </recommendedName>
</protein>
<dbReference type="Pfam" id="PF22732">
    <property type="entry name" value="MSL3_chromo-like"/>
    <property type="match status" value="1"/>
</dbReference>
<comment type="subcellular location">
    <subcellularLocation>
        <location evidence="1">Nucleus</location>
    </subcellularLocation>
</comment>
<evidence type="ECO:0000256" key="7">
    <source>
        <dbReference type="ARBA" id="ARBA00023242"/>
    </source>
</evidence>
<dbReference type="SMART" id="SM00298">
    <property type="entry name" value="CHROMO"/>
    <property type="match status" value="1"/>
</dbReference>
<dbReference type="GeneID" id="7049662"/>
<dbReference type="VEuPathDB" id="FungiDB:SJAG_00349"/>
<keyword evidence="12" id="KW-1185">Reference proteome</keyword>
<keyword evidence="6" id="KW-0804">Transcription</keyword>
<dbReference type="Proteomes" id="UP000001744">
    <property type="component" value="Unassembled WGS sequence"/>
</dbReference>
<dbReference type="InterPro" id="IPR026541">
    <property type="entry name" value="MRG_dom"/>
</dbReference>
<reference evidence="10 12" key="1">
    <citation type="journal article" date="2011" name="Science">
        <title>Comparative functional genomics of the fission yeasts.</title>
        <authorList>
            <person name="Rhind N."/>
            <person name="Chen Z."/>
            <person name="Yassour M."/>
            <person name="Thompson D.A."/>
            <person name="Haas B.J."/>
            <person name="Habib N."/>
            <person name="Wapinski I."/>
            <person name="Roy S."/>
            <person name="Lin M.F."/>
            <person name="Heiman D.I."/>
            <person name="Young S.K."/>
            <person name="Furuya K."/>
            <person name="Guo Y."/>
            <person name="Pidoux A."/>
            <person name="Chen H.M."/>
            <person name="Robbertse B."/>
            <person name="Goldberg J.M."/>
            <person name="Aoki K."/>
            <person name="Bayne E.H."/>
            <person name="Berlin A.M."/>
            <person name="Desjardins C.A."/>
            <person name="Dobbs E."/>
            <person name="Dukaj L."/>
            <person name="Fan L."/>
            <person name="FitzGerald M.G."/>
            <person name="French C."/>
            <person name="Gujja S."/>
            <person name="Hansen K."/>
            <person name="Keifenheim D."/>
            <person name="Levin J.Z."/>
            <person name="Mosher R.A."/>
            <person name="Mueller C.A."/>
            <person name="Pfiffner J."/>
            <person name="Priest M."/>
            <person name="Russ C."/>
            <person name="Smialowska A."/>
            <person name="Swoboda P."/>
            <person name="Sykes S.M."/>
            <person name="Vaughn M."/>
            <person name="Vengrova S."/>
            <person name="Yoder R."/>
            <person name="Zeng Q."/>
            <person name="Allshire R."/>
            <person name="Baulcombe D."/>
            <person name="Birren B.W."/>
            <person name="Brown W."/>
            <person name="Ekwall K."/>
            <person name="Kellis M."/>
            <person name="Leatherwood J."/>
            <person name="Levin H."/>
            <person name="Margalit H."/>
            <person name="Martienssen R."/>
            <person name="Nieduszynski C.A."/>
            <person name="Spatafora J.W."/>
            <person name="Friedman N."/>
            <person name="Dalgaard J.Z."/>
            <person name="Baumann P."/>
            <person name="Niki H."/>
            <person name="Regev A."/>
            <person name="Nusbaum C."/>
        </authorList>
    </citation>
    <scope>NUCLEOTIDE SEQUENCE [LARGE SCALE GENOMIC DNA]</scope>
    <source>
        <strain evidence="12">yFS275 / FY16936</strain>
    </source>
</reference>
<evidence type="ECO:0000313" key="12">
    <source>
        <dbReference type="Proteomes" id="UP000001744"/>
    </source>
</evidence>
<feature type="compositionally biased region" description="Polar residues" evidence="8">
    <location>
        <begin position="130"/>
        <end position="141"/>
    </location>
</feature>
<evidence type="ECO:0000256" key="6">
    <source>
        <dbReference type="ARBA" id="ARBA00023163"/>
    </source>
</evidence>
<keyword evidence="7" id="KW-0539">Nucleus</keyword>
<dbReference type="PANTHER" id="PTHR10880:SF15">
    <property type="entry name" value="MSL COMPLEX SUBUNIT 3"/>
    <property type="match status" value="1"/>
</dbReference>
<proteinExistence type="inferred from homology"/>
<dbReference type="InterPro" id="IPR000953">
    <property type="entry name" value="Chromo/chromo_shadow_dom"/>
</dbReference>
<evidence type="ECO:0000256" key="5">
    <source>
        <dbReference type="ARBA" id="ARBA00023015"/>
    </source>
</evidence>
<feature type="compositionally biased region" description="Low complexity" evidence="8">
    <location>
        <begin position="88"/>
        <end position="105"/>
    </location>
</feature>
<dbReference type="PROSITE" id="PS51640">
    <property type="entry name" value="MRG"/>
    <property type="match status" value="1"/>
</dbReference>
<evidence type="ECO:0000259" key="9">
    <source>
        <dbReference type="SMART" id="SM00298"/>
    </source>
</evidence>
<dbReference type="SUPFAM" id="SSF54160">
    <property type="entry name" value="Chromo domain-like"/>
    <property type="match status" value="1"/>
</dbReference>
<evidence type="ECO:0000256" key="8">
    <source>
        <dbReference type="SAM" id="MobiDB-lite"/>
    </source>
</evidence>
<keyword evidence="4" id="KW-0156">Chromatin regulator</keyword>
<dbReference type="InterPro" id="IPR008676">
    <property type="entry name" value="MRG"/>
</dbReference>
<dbReference type="GO" id="GO:0035267">
    <property type="term" value="C:NuA4 histone acetyltransferase complex"/>
    <property type="evidence" value="ECO:0000318"/>
    <property type="project" value="GO_Central"/>
</dbReference>
<dbReference type="InterPro" id="IPR016197">
    <property type="entry name" value="Chromo-like_dom_sf"/>
</dbReference>
<dbReference type="CDD" id="cd18983">
    <property type="entry name" value="CBD_MSL3_like"/>
    <property type="match status" value="1"/>
</dbReference>
<comment type="similarity">
    <text evidence="2">Belongs to the MRG family.</text>
</comment>
<dbReference type="JaponicusDB" id="SJAG_00349">
    <property type="gene designation" value="alp13"/>
</dbReference>
<dbReference type="EMBL" id="KE651166">
    <property type="protein sequence ID" value="EEB05342.2"/>
    <property type="molecule type" value="Genomic_DNA"/>
</dbReference>
<dbReference type="AlphaFoldDB" id="B6JVE1"/>
<evidence type="ECO:0000256" key="1">
    <source>
        <dbReference type="ARBA" id="ARBA00004123"/>
    </source>
</evidence>
<dbReference type="GO" id="GO:0006338">
    <property type="term" value="P:chromatin remodeling"/>
    <property type="evidence" value="ECO:0007669"/>
    <property type="project" value="UniProtKB-ARBA"/>
</dbReference>